<gene>
    <name evidence="1" type="primary">pilA</name>
    <name evidence="1" type="ORF">AGR7A_Lc120769</name>
</gene>
<reference evidence="1" key="1">
    <citation type="submission" date="2016-01" db="EMBL/GenBank/DDBJ databases">
        <authorList>
            <person name="Regsiter A."/>
            <person name="william w."/>
        </authorList>
    </citation>
    <scope>NUCLEOTIDE SEQUENCE</scope>
    <source>
        <strain evidence="1">NCPPB 1641</strain>
    </source>
</reference>
<proteinExistence type="predicted"/>
<accession>A0A1S7TZL0</accession>
<organism evidence="1 2">
    <name type="scientific">Agrobacterium deltaense NCPPB 1641</name>
    <dbReference type="NCBI Taxonomy" id="1183425"/>
    <lineage>
        <taxon>Bacteria</taxon>
        <taxon>Pseudomonadati</taxon>
        <taxon>Pseudomonadota</taxon>
        <taxon>Alphaproteobacteria</taxon>
        <taxon>Hyphomicrobiales</taxon>
        <taxon>Rhizobiaceae</taxon>
        <taxon>Rhizobium/Agrobacterium group</taxon>
        <taxon>Agrobacterium</taxon>
    </lineage>
</organism>
<dbReference type="AlphaFoldDB" id="A0A1S7TZL0"/>
<evidence type="ECO:0000313" key="2">
    <source>
        <dbReference type="Proteomes" id="UP000192140"/>
    </source>
</evidence>
<dbReference type="Proteomes" id="UP000192140">
    <property type="component" value="Unassembled WGS sequence"/>
</dbReference>
<dbReference type="Pfam" id="PF04964">
    <property type="entry name" value="Flp_Fap"/>
    <property type="match status" value="1"/>
</dbReference>
<keyword evidence="2" id="KW-1185">Reference proteome</keyword>
<comment type="caution">
    <text evidence="1">The sequence shown here is derived from an EMBL/GenBank/DDBJ whole genome shotgun (WGS) entry which is preliminary data.</text>
</comment>
<dbReference type="InterPro" id="IPR007047">
    <property type="entry name" value="Flp_Fap"/>
</dbReference>
<name>A0A1S7TZL0_9HYPH</name>
<evidence type="ECO:0000313" key="1">
    <source>
        <dbReference type="EMBL" id="CVI60013.1"/>
    </source>
</evidence>
<sequence>MISTGQKPVVATHRMADGEYPVLHFFINFCKSEDGATAVEYGLIVGLISAALIAGAGSISSNINAVFQFIVDTLVELKPFG</sequence>
<protein>
    <submittedName>
        <fullName evidence="1">Fimbriae associated protein</fullName>
    </submittedName>
</protein>
<dbReference type="EMBL" id="FCNP01000033">
    <property type="protein sequence ID" value="CVI60013.1"/>
    <property type="molecule type" value="Genomic_DNA"/>
</dbReference>